<feature type="non-terminal residue" evidence="1">
    <location>
        <position position="1"/>
    </location>
</feature>
<evidence type="ECO:0000313" key="1">
    <source>
        <dbReference type="EMBL" id="GMT07065.1"/>
    </source>
</evidence>
<dbReference type="AlphaFoldDB" id="A0AAV5UMF2"/>
<comment type="caution">
    <text evidence="1">The sequence shown here is derived from an EMBL/GenBank/DDBJ whole genome shotgun (WGS) entry which is preliminary data.</text>
</comment>
<gene>
    <name evidence="1" type="ORF">PENTCL1PPCAC_29239</name>
</gene>
<organism evidence="1 2">
    <name type="scientific">Pristionchus entomophagus</name>
    <dbReference type="NCBI Taxonomy" id="358040"/>
    <lineage>
        <taxon>Eukaryota</taxon>
        <taxon>Metazoa</taxon>
        <taxon>Ecdysozoa</taxon>
        <taxon>Nematoda</taxon>
        <taxon>Chromadorea</taxon>
        <taxon>Rhabditida</taxon>
        <taxon>Rhabditina</taxon>
        <taxon>Diplogasteromorpha</taxon>
        <taxon>Diplogasteroidea</taxon>
        <taxon>Neodiplogasteridae</taxon>
        <taxon>Pristionchus</taxon>
    </lineage>
</organism>
<reference evidence="1" key="1">
    <citation type="submission" date="2023-10" db="EMBL/GenBank/DDBJ databases">
        <title>Genome assembly of Pristionchus species.</title>
        <authorList>
            <person name="Yoshida K."/>
            <person name="Sommer R.J."/>
        </authorList>
    </citation>
    <scope>NUCLEOTIDE SEQUENCE</scope>
    <source>
        <strain evidence="1">RS0144</strain>
    </source>
</reference>
<accession>A0AAV5UMF2</accession>
<proteinExistence type="predicted"/>
<protein>
    <submittedName>
        <fullName evidence="1">Uncharacterized protein</fullName>
    </submittedName>
</protein>
<sequence length="69" mass="7775">GEGKSLEVKGVNALLDVVYDFHPSYFKSAEEVEALRAEIQQKIDHEDSDSSQFPIINKLSDKVAEYMKS</sequence>
<name>A0AAV5UMF2_9BILA</name>
<dbReference type="EMBL" id="BTSX01000006">
    <property type="protein sequence ID" value="GMT07065.1"/>
    <property type="molecule type" value="Genomic_DNA"/>
</dbReference>
<keyword evidence="2" id="KW-1185">Reference proteome</keyword>
<evidence type="ECO:0000313" key="2">
    <source>
        <dbReference type="Proteomes" id="UP001432027"/>
    </source>
</evidence>
<dbReference type="Proteomes" id="UP001432027">
    <property type="component" value="Unassembled WGS sequence"/>
</dbReference>